<sequence>MSAPSTHPLRDRCAIVGIGTTDFNRKSGRTELALAAQACTAAIADAGLTPADVDGIVRCEQDTVRHNDVADILGLPSLTYWGSTGTGGSAPAGMVAQACAAIAAGLARSVLVFRSLNGRSGARFGRGRRQNAPVGGNGSYDEFFLPYGLMAPGQMFALIARRHMIEFGTEPEHLGAIALACREHANANPAAQMHGKPMTMAAYLGSRPVTEPLRLYDYCLETDGACAVVVTSSERARDTASTPVSIRAVAQGADAYQQPGLVFPALMRESLVEQPSRRTAETLYRRAGLGPSDVDVAQLYDCFTITVLLQLEDYGFAAKGEGGHFAAGGALRAGGTLPINTAGGNLSEGYIHGLNHVVEGVRQIRGHSTSQVPGAEVCLVTSGLPTATGALMLTAAR</sequence>
<accession>A0AAW5SDP7</accession>
<reference evidence="2 4" key="1">
    <citation type="journal article" date="2016" name="Genome Announc.">
        <title>Draft Genome Sequences of Five Rapidly Growing Mycobacterium Species, M. thermoresistibile, M. fortuitum subsp. acetamidolyticum, M. canariasense, M. brisbanense, and M. novocastrense.</title>
        <authorList>
            <person name="Katahira K."/>
            <person name="Ogura Y."/>
            <person name="Gotoh Y."/>
            <person name="Hayashi T."/>
        </authorList>
    </citation>
    <scope>NUCLEOTIDE SEQUENCE [LARGE SCALE GENOMIC DNA]</scope>
    <source>
        <strain evidence="2 4">JCM18114</strain>
    </source>
</reference>
<dbReference type="PIRSF" id="PIRSF000429">
    <property type="entry name" value="Ac-CoA_Ac_transf"/>
    <property type="match status" value="1"/>
</dbReference>
<dbReference type="EMBL" id="BCTA01000002">
    <property type="protein sequence ID" value="GAT06906.1"/>
    <property type="molecule type" value="Genomic_DNA"/>
</dbReference>
<name>A0AAW5SDP7_MYCNV</name>
<organism evidence="3 5">
    <name type="scientific">Mycolicibacterium novocastrense</name>
    <name type="common">Mycobacterium novocastrense</name>
    <dbReference type="NCBI Taxonomy" id="59813"/>
    <lineage>
        <taxon>Bacteria</taxon>
        <taxon>Bacillati</taxon>
        <taxon>Actinomycetota</taxon>
        <taxon>Actinomycetes</taxon>
        <taxon>Mycobacteriales</taxon>
        <taxon>Mycobacteriaceae</taxon>
        <taxon>Mycolicibacterium</taxon>
    </lineage>
</organism>
<dbReference type="AlphaFoldDB" id="A0AAW5SDP7"/>
<evidence type="ECO:0000313" key="4">
    <source>
        <dbReference type="Proteomes" id="UP000069773"/>
    </source>
</evidence>
<dbReference type="InterPro" id="IPR016039">
    <property type="entry name" value="Thiolase-like"/>
</dbReference>
<dbReference type="InterPro" id="IPR002155">
    <property type="entry name" value="Thiolase"/>
</dbReference>
<dbReference type="Proteomes" id="UP001207528">
    <property type="component" value="Unassembled WGS sequence"/>
</dbReference>
<proteinExistence type="predicted"/>
<gene>
    <name evidence="3" type="ORF">H7I77_00205</name>
    <name evidence="2" type="ORF">RMCN_0039</name>
</gene>
<evidence type="ECO:0000313" key="5">
    <source>
        <dbReference type="Proteomes" id="UP001207528"/>
    </source>
</evidence>
<reference evidence="3" key="3">
    <citation type="journal article" date="2022" name="BMC Genomics">
        <title>Comparative genome analysis of mycobacteria focusing on tRNA and non-coding RNA.</title>
        <authorList>
            <person name="Behra P.R.K."/>
            <person name="Pettersson B.M.F."/>
            <person name="Ramesh M."/>
            <person name="Das S."/>
            <person name="Dasgupta S."/>
            <person name="Kirsebom L.A."/>
        </authorList>
    </citation>
    <scope>NUCLEOTIDE SEQUENCE</scope>
    <source>
        <strain evidence="3">DSM 44203</strain>
    </source>
</reference>
<dbReference type="PANTHER" id="PTHR42870">
    <property type="entry name" value="ACETYL-COA C-ACETYLTRANSFERASE"/>
    <property type="match status" value="1"/>
</dbReference>
<dbReference type="EMBL" id="JACKTI010000004">
    <property type="protein sequence ID" value="MCV7021780.1"/>
    <property type="molecule type" value="Genomic_DNA"/>
</dbReference>
<dbReference type="Gene3D" id="3.40.47.10">
    <property type="match status" value="1"/>
</dbReference>
<dbReference type="Pfam" id="PF22691">
    <property type="entry name" value="Thiolase_C_1"/>
    <property type="match status" value="1"/>
</dbReference>
<comment type="caution">
    <text evidence="3">The sequence shown here is derived from an EMBL/GenBank/DDBJ whole genome shotgun (WGS) entry which is preliminary data.</text>
</comment>
<evidence type="ECO:0000313" key="3">
    <source>
        <dbReference type="EMBL" id="MCV7021780.1"/>
    </source>
</evidence>
<evidence type="ECO:0000313" key="2">
    <source>
        <dbReference type="EMBL" id="GAT06906.1"/>
    </source>
</evidence>
<evidence type="ECO:0000259" key="1">
    <source>
        <dbReference type="Pfam" id="PF22691"/>
    </source>
</evidence>
<dbReference type="GO" id="GO:0016747">
    <property type="term" value="F:acyltransferase activity, transferring groups other than amino-acyl groups"/>
    <property type="evidence" value="ECO:0007669"/>
    <property type="project" value="InterPro"/>
</dbReference>
<protein>
    <submittedName>
        <fullName evidence="3">Lipid-transfer protein</fullName>
    </submittedName>
</protein>
<dbReference type="InterPro" id="IPR055140">
    <property type="entry name" value="Thiolase_C_2"/>
</dbReference>
<dbReference type="PANTHER" id="PTHR42870:SF1">
    <property type="entry name" value="NON-SPECIFIC LIPID-TRANSFER PROTEIN-LIKE 2"/>
    <property type="match status" value="1"/>
</dbReference>
<dbReference type="CDD" id="cd00829">
    <property type="entry name" value="SCP-x_thiolase"/>
    <property type="match status" value="1"/>
</dbReference>
<dbReference type="Proteomes" id="UP000069773">
    <property type="component" value="Unassembled WGS sequence"/>
</dbReference>
<dbReference type="RefSeq" id="WP_067386381.1">
    <property type="nucleotide sequence ID" value="NZ_BCTA01000002.1"/>
</dbReference>
<reference evidence="3" key="2">
    <citation type="submission" date="2020-07" db="EMBL/GenBank/DDBJ databases">
        <authorList>
            <person name="Pettersson B.M.F."/>
            <person name="Behra P.R.K."/>
            <person name="Ramesh M."/>
            <person name="Das S."/>
            <person name="Dasgupta S."/>
            <person name="Kirsebom L.A."/>
        </authorList>
    </citation>
    <scope>NUCLEOTIDE SEQUENCE</scope>
    <source>
        <strain evidence="3">DSM 44203</strain>
    </source>
</reference>
<keyword evidence="4" id="KW-1185">Reference proteome</keyword>
<dbReference type="SUPFAM" id="SSF53901">
    <property type="entry name" value="Thiolase-like"/>
    <property type="match status" value="2"/>
</dbReference>
<feature type="domain" description="Thiolase C-terminal" evidence="1">
    <location>
        <begin position="268"/>
        <end position="382"/>
    </location>
</feature>